<feature type="transmembrane region" description="Helical" evidence="6">
    <location>
        <begin position="12"/>
        <end position="29"/>
    </location>
</feature>
<protein>
    <recommendedName>
        <fullName evidence="5">Signal peptidase I</fullName>
        <ecNumber evidence="5">3.4.21.89</ecNumber>
    </recommendedName>
</protein>
<evidence type="ECO:0000259" key="7">
    <source>
        <dbReference type="Pfam" id="PF10502"/>
    </source>
</evidence>
<keyword evidence="4 6" id="KW-0472">Membrane</keyword>
<keyword evidence="8" id="KW-0378">Hydrolase</keyword>
<evidence type="ECO:0000313" key="9">
    <source>
        <dbReference type="Proteomes" id="UP001205337"/>
    </source>
</evidence>
<dbReference type="SUPFAM" id="SSF51306">
    <property type="entry name" value="LexA/Signal peptidase"/>
    <property type="match status" value="1"/>
</dbReference>
<dbReference type="NCBIfam" id="TIGR02228">
    <property type="entry name" value="sigpep_I_arch"/>
    <property type="match status" value="1"/>
</dbReference>
<comment type="subcellular location">
    <subcellularLocation>
        <location evidence="1">Membrane</location>
    </subcellularLocation>
</comment>
<comment type="caution">
    <text evidence="8">The sequence shown here is derived from an EMBL/GenBank/DDBJ whole genome shotgun (WGS) entry which is preliminary data.</text>
</comment>
<evidence type="ECO:0000256" key="1">
    <source>
        <dbReference type="ARBA" id="ARBA00004370"/>
    </source>
</evidence>
<evidence type="ECO:0000256" key="6">
    <source>
        <dbReference type="SAM" id="Phobius"/>
    </source>
</evidence>
<dbReference type="Gene3D" id="2.10.109.10">
    <property type="entry name" value="Umud Fragment, subunit A"/>
    <property type="match status" value="1"/>
</dbReference>
<evidence type="ECO:0000313" key="8">
    <source>
        <dbReference type="EMBL" id="MCS0500706.1"/>
    </source>
</evidence>
<proteinExistence type="predicted"/>
<dbReference type="InterPro" id="IPR036286">
    <property type="entry name" value="LexA/Signal_pep-like_sf"/>
</dbReference>
<evidence type="ECO:0000256" key="3">
    <source>
        <dbReference type="ARBA" id="ARBA00022989"/>
    </source>
</evidence>
<keyword evidence="9" id="KW-1185">Reference proteome</keyword>
<evidence type="ECO:0000256" key="4">
    <source>
        <dbReference type="ARBA" id="ARBA00023136"/>
    </source>
</evidence>
<dbReference type="GO" id="GO:0009003">
    <property type="term" value="F:signal peptidase activity"/>
    <property type="evidence" value="ECO:0007669"/>
    <property type="project" value="UniProtKB-EC"/>
</dbReference>
<evidence type="ECO:0000256" key="2">
    <source>
        <dbReference type="ARBA" id="ARBA00022692"/>
    </source>
</evidence>
<sequence length="174" mass="18154">MTTLLRVAGEALVWVLAVVGVLAGGVWIANQAGLVQPLLVVSGSMSPTIRQGDLLFAVRQDVGELEVGEVVTLQDPRVDRLVTHRIVGIDRVGGGVDIRMQGDANGTPDPAPYRVAADARVWHPVLTLPGVGDLVITVSRPVVGIPLVIGLVALVALSVTSGGRRRPGERKAAT</sequence>
<name>A0ABT1ZJ23_9MICO</name>
<dbReference type="InterPro" id="IPR019533">
    <property type="entry name" value="Peptidase_S26"/>
</dbReference>
<keyword evidence="2 6" id="KW-0812">Transmembrane</keyword>
<dbReference type="CDD" id="cd06530">
    <property type="entry name" value="S26_SPase_I"/>
    <property type="match status" value="1"/>
</dbReference>
<keyword evidence="3 6" id="KW-1133">Transmembrane helix</keyword>
<dbReference type="RefSeq" id="WP_258799905.1">
    <property type="nucleotide sequence ID" value="NZ_JANTHX010000008.1"/>
</dbReference>
<dbReference type="EMBL" id="JANTHX010000008">
    <property type="protein sequence ID" value="MCS0500706.1"/>
    <property type="molecule type" value="Genomic_DNA"/>
</dbReference>
<reference evidence="8 9" key="1">
    <citation type="submission" date="2022-08" db="EMBL/GenBank/DDBJ databases">
        <authorList>
            <person name="Li F."/>
        </authorList>
    </citation>
    <scope>NUCLEOTIDE SEQUENCE [LARGE SCALE GENOMIC DNA]</scope>
    <source>
        <strain evidence="8 9">10F1B-8-1</strain>
    </source>
</reference>
<dbReference type="EC" id="3.4.21.89" evidence="5"/>
<dbReference type="InterPro" id="IPR001733">
    <property type="entry name" value="Peptidase_S26B"/>
</dbReference>
<organism evidence="8 9">
    <name type="scientific">Protaetiibacter mangrovi</name>
    <dbReference type="NCBI Taxonomy" id="2970926"/>
    <lineage>
        <taxon>Bacteria</taxon>
        <taxon>Bacillati</taxon>
        <taxon>Actinomycetota</taxon>
        <taxon>Actinomycetes</taxon>
        <taxon>Micrococcales</taxon>
        <taxon>Microbacteriaceae</taxon>
        <taxon>Protaetiibacter</taxon>
    </lineage>
</organism>
<dbReference type="Pfam" id="PF10502">
    <property type="entry name" value="Peptidase_S26"/>
    <property type="match status" value="1"/>
</dbReference>
<accession>A0ABT1ZJ23</accession>
<dbReference type="Proteomes" id="UP001205337">
    <property type="component" value="Unassembled WGS sequence"/>
</dbReference>
<feature type="transmembrane region" description="Helical" evidence="6">
    <location>
        <begin position="142"/>
        <end position="161"/>
    </location>
</feature>
<gene>
    <name evidence="8" type="ORF">NUH29_14230</name>
</gene>
<evidence type="ECO:0000256" key="5">
    <source>
        <dbReference type="NCBIfam" id="TIGR02228"/>
    </source>
</evidence>
<feature type="domain" description="Peptidase S26" evidence="7">
    <location>
        <begin position="19"/>
        <end position="89"/>
    </location>
</feature>